<evidence type="ECO:0000313" key="1">
    <source>
        <dbReference type="EMBL" id="KAJ9104210.1"/>
    </source>
</evidence>
<protein>
    <submittedName>
        <fullName evidence="1">Uncharacterized protein</fullName>
    </submittedName>
</protein>
<reference evidence="1" key="1">
    <citation type="submission" date="2023-04" db="EMBL/GenBank/DDBJ databases">
        <title>Draft Genome sequencing of Naganishia species isolated from polar environments using Oxford Nanopore Technology.</title>
        <authorList>
            <person name="Leo P."/>
            <person name="Venkateswaran K."/>
        </authorList>
    </citation>
    <scope>NUCLEOTIDE SEQUENCE</scope>
    <source>
        <strain evidence="1">MNA-CCFEE 5261</strain>
    </source>
</reference>
<proteinExistence type="predicted"/>
<dbReference type="EMBL" id="JASBWR010000041">
    <property type="protein sequence ID" value="KAJ9104210.1"/>
    <property type="molecule type" value="Genomic_DNA"/>
</dbReference>
<comment type="caution">
    <text evidence="1">The sequence shown here is derived from an EMBL/GenBank/DDBJ whole genome shotgun (WGS) entry which is preliminary data.</text>
</comment>
<accession>A0ACC2VYM8</accession>
<organism evidence="1 2">
    <name type="scientific">Naganishia cerealis</name>
    <dbReference type="NCBI Taxonomy" id="610337"/>
    <lineage>
        <taxon>Eukaryota</taxon>
        <taxon>Fungi</taxon>
        <taxon>Dikarya</taxon>
        <taxon>Basidiomycota</taxon>
        <taxon>Agaricomycotina</taxon>
        <taxon>Tremellomycetes</taxon>
        <taxon>Filobasidiales</taxon>
        <taxon>Filobasidiaceae</taxon>
        <taxon>Naganishia</taxon>
    </lineage>
</organism>
<dbReference type="Proteomes" id="UP001241377">
    <property type="component" value="Unassembled WGS sequence"/>
</dbReference>
<gene>
    <name evidence="1" type="ORF">QFC19_004027</name>
</gene>
<name>A0ACC2VYM8_9TREE</name>
<evidence type="ECO:0000313" key="2">
    <source>
        <dbReference type="Proteomes" id="UP001241377"/>
    </source>
</evidence>
<sequence>MSSQSGLAVPPALSAAFTTALSAPETRALVLTIPDSTAYALHATVPAGSRIHPSAPSGATQAVSDIAALLPALPSAGTCASFLYRADAEWMLISYIPDSAPTRQKMLHASSKSTLLKQLNPIHQINTTLFFTSPGDLTPTAFDAALKSRDAPPPMTKSEEALRDIKQEEAREAQERLERMFGATTLAPPSQQAQPPQRTGGTPSPGLKPHVFGAPQPIKQRSTDSQYSAPSPTSPIGSGGAGLARGGIGAMGAILGGASGLGAGADKGSLKWAEGVEEALKALLKGDSQGYIVVLVRSFRLPIHFPPNANLAPSPRQSIDAKSETIILHPSSTGSAGSCAPDQLASRLPSKEPSYAFYAWPATTTAKTSVPKPEKKDSLAVPGVGVSALETTNGAAGESGEVDPKDIALPVSPLPSSPVGDTEAAPSADSFPASASAPAAQSSAATVAFIYACPAASPVRNRMLFSTCVRGLIRAAEERCGVKISKKVSPFPSPPFPFPFGLLGAARVLRVATLHNQIETSDIAELSPSFLRAEMFDSAPPIISVPRSASGTPTPSNGNGSGVDTSSVGTGDAWNAFGPRVGRPKPAGRR</sequence>
<keyword evidence="2" id="KW-1185">Reference proteome</keyword>